<reference evidence="1" key="1">
    <citation type="journal article" date="2020" name="G3 (Bethesda)">
        <title>High-Quality Assemblies for Three Invasive Social Wasps from the &lt;i&gt;Vespula&lt;/i&gt; Genus.</title>
        <authorList>
            <person name="Harrop T.W.R."/>
            <person name="Guhlin J."/>
            <person name="McLaughlin G.M."/>
            <person name="Permina E."/>
            <person name="Stockwell P."/>
            <person name="Gilligan J."/>
            <person name="Le Lec M.F."/>
            <person name="Gruber M.A.M."/>
            <person name="Quinn O."/>
            <person name="Lovegrove M."/>
            <person name="Duncan E.J."/>
            <person name="Remnant E.J."/>
            <person name="Van Eeckhoven J."/>
            <person name="Graham B."/>
            <person name="Knapp R.A."/>
            <person name="Langford K.W."/>
            <person name="Kronenberg Z."/>
            <person name="Press M.O."/>
            <person name="Eacker S.M."/>
            <person name="Wilson-Rankin E.E."/>
            <person name="Purcell J."/>
            <person name="Lester P.J."/>
            <person name="Dearden P.K."/>
        </authorList>
    </citation>
    <scope>NUCLEOTIDE SEQUENCE</scope>
    <source>
        <strain evidence="1">Volc-1</strain>
    </source>
</reference>
<evidence type="ECO:0000313" key="2">
    <source>
        <dbReference type="Proteomes" id="UP000600918"/>
    </source>
</evidence>
<protein>
    <submittedName>
        <fullName evidence="1">Uncharacterized protein</fullName>
    </submittedName>
</protein>
<sequence>MEQFPADGSEDRRKRLSTITEYSESAFDSDNDVSSSMADDNLPIPRMKMETELENEHFLMDDSKCGAIRCVKWAARKPFCDIPYEWDIYGSSIESIPLFVELTMFIDVF</sequence>
<accession>A0A834P8I3</accession>
<name>A0A834P8I3_VESPE</name>
<dbReference type="Proteomes" id="UP000600918">
    <property type="component" value="Unassembled WGS sequence"/>
</dbReference>
<evidence type="ECO:0000313" key="1">
    <source>
        <dbReference type="EMBL" id="KAF7432173.1"/>
    </source>
</evidence>
<dbReference type="AlphaFoldDB" id="A0A834P8I3"/>
<dbReference type="EMBL" id="JACSDY010000003">
    <property type="protein sequence ID" value="KAF7432173.1"/>
    <property type="molecule type" value="Genomic_DNA"/>
</dbReference>
<keyword evidence="2" id="KW-1185">Reference proteome</keyword>
<proteinExistence type="predicted"/>
<comment type="caution">
    <text evidence="1">The sequence shown here is derived from an EMBL/GenBank/DDBJ whole genome shotgun (WGS) entry which is preliminary data.</text>
</comment>
<organism evidence="1 2">
    <name type="scientific">Vespula pensylvanica</name>
    <name type="common">Western yellow jacket</name>
    <name type="synonym">Wasp</name>
    <dbReference type="NCBI Taxonomy" id="30213"/>
    <lineage>
        <taxon>Eukaryota</taxon>
        <taxon>Metazoa</taxon>
        <taxon>Ecdysozoa</taxon>
        <taxon>Arthropoda</taxon>
        <taxon>Hexapoda</taxon>
        <taxon>Insecta</taxon>
        <taxon>Pterygota</taxon>
        <taxon>Neoptera</taxon>
        <taxon>Endopterygota</taxon>
        <taxon>Hymenoptera</taxon>
        <taxon>Apocrita</taxon>
        <taxon>Aculeata</taxon>
        <taxon>Vespoidea</taxon>
        <taxon>Vespidae</taxon>
        <taxon>Vespinae</taxon>
        <taxon>Vespula</taxon>
    </lineage>
</organism>
<gene>
    <name evidence="1" type="ORF">H0235_005097</name>
</gene>